<sequence length="96" mass="10762">MKRFVPIFHDEAIKVLEDLTKSVTLHVESKEELAGKKIVLFSSLKDVESLHAKATETGVLHYVIDNSFANLNDKKCAPSVAKCVHDALNTAYQRHE</sequence>
<proteinExistence type="predicted"/>
<protein>
    <submittedName>
        <fullName evidence="1">Uncharacterized protein</fullName>
    </submittedName>
</protein>
<reference evidence="1" key="2">
    <citation type="submission" date="2022-06" db="UniProtKB">
        <authorList>
            <consortium name="EnsemblMetazoa"/>
        </authorList>
    </citation>
    <scope>IDENTIFICATION</scope>
    <source>
        <strain evidence="1">DF5081</strain>
    </source>
</reference>
<evidence type="ECO:0000313" key="2">
    <source>
        <dbReference type="Proteomes" id="UP000005237"/>
    </source>
</evidence>
<organism evidence="1 2">
    <name type="scientific">Caenorhabditis japonica</name>
    <dbReference type="NCBI Taxonomy" id="281687"/>
    <lineage>
        <taxon>Eukaryota</taxon>
        <taxon>Metazoa</taxon>
        <taxon>Ecdysozoa</taxon>
        <taxon>Nematoda</taxon>
        <taxon>Chromadorea</taxon>
        <taxon>Rhabditida</taxon>
        <taxon>Rhabditina</taxon>
        <taxon>Rhabditomorpha</taxon>
        <taxon>Rhabditoidea</taxon>
        <taxon>Rhabditidae</taxon>
        <taxon>Peloderinae</taxon>
        <taxon>Caenorhabditis</taxon>
    </lineage>
</organism>
<name>A0A8R1J1J9_CAEJA</name>
<keyword evidence="2" id="KW-1185">Reference proteome</keyword>
<accession>A0A8R1J1J9</accession>
<dbReference type="EnsemblMetazoa" id="CJA42780.1">
    <property type="protein sequence ID" value="CJA42780.1"/>
    <property type="gene ID" value="WBGene00218628"/>
</dbReference>
<dbReference type="Proteomes" id="UP000005237">
    <property type="component" value="Unassembled WGS sequence"/>
</dbReference>
<dbReference type="AlphaFoldDB" id="A0A8R1J1J9"/>
<reference evidence="2" key="1">
    <citation type="submission" date="2010-08" db="EMBL/GenBank/DDBJ databases">
        <authorList>
            <consortium name="Caenorhabditis japonica Sequencing Consortium"/>
            <person name="Wilson R.K."/>
        </authorList>
    </citation>
    <scope>NUCLEOTIDE SEQUENCE [LARGE SCALE GENOMIC DNA]</scope>
    <source>
        <strain evidence="2">DF5081</strain>
    </source>
</reference>
<evidence type="ECO:0000313" key="1">
    <source>
        <dbReference type="EnsemblMetazoa" id="CJA42780.1"/>
    </source>
</evidence>